<keyword evidence="5 8" id="KW-0812">Transmembrane</keyword>
<organism evidence="10 11">
    <name type="scientific">Gordonia alkaliphila</name>
    <dbReference type="NCBI Taxonomy" id="1053547"/>
    <lineage>
        <taxon>Bacteria</taxon>
        <taxon>Bacillati</taxon>
        <taxon>Actinomycetota</taxon>
        <taxon>Actinomycetes</taxon>
        <taxon>Mycobacteriales</taxon>
        <taxon>Gordoniaceae</taxon>
        <taxon>Gordonia</taxon>
    </lineage>
</organism>
<dbReference type="Pfam" id="PF00892">
    <property type="entry name" value="EamA"/>
    <property type="match status" value="2"/>
</dbReference>
<evidence type="ECO:0000256" key="6">
    <source>
        <dbReference type="ARBA" id="ARBA00022989"/>
    </source>
</evidence>
<evidence type="ECO:0000256" key="7">
    <source>
        <dbReference type="ARBA" id="ARBA00023136"/>
    </source>
</evidence>
<feature type="domain" description="EamA" evidence="9">
    <location>
        <begin position="156"/>
        <end position="290"/>
    </location>
</feature>
<dbReference type="InterPro" id="IPR004626">
    <property type="entry name" value="RarD"/>
</dbReference>
<evidence type="ECO:0000256" key="5">
    <source>
        <dbReference type="ARBA" id="ARBA00022692"/>
    </source>
</evidence>
<feature type="transmembrane region" description="Helical" evidence="8">
    <location>
        <begin position="12"/>
        <end position="31"/>
    </location>
</feature>
<evidence type="ECO:0000256" key="2">
    <source>
        <dbReference type="ARBA" id="ARBA00007362"/>
    </source>
</evidence>
<dbReference type="PANTHER" id="PTHR22911:SF137">
    <property type="entry name" value="SOLUTE CARRIER FAMILY 35 MEMBER G2-RELATED"/>
    <property type="match status" value="1"/>
</dbReference>
<feature type="transmembrane region" description="Helical" evidence="8">
    <location>
        <begin position="245"/>
        <end position="267"/>
    </location>
</feature>
<feature type="transmembrane region" description="Helical" evidence="8">
    <location>
        <begin position="191"/>
        <end position="211"/>
    </location>
</feature>
<comment type="subcellular location">
    <subcellularLocation>
        <location evidence="1">Cell membrane</location>
        <topology evidence="1">Multi-pass membrane protein</topology>
    </subcellularLocation>
</comment>
<feature type="transmembrane region" description="Helical" evidence="8">
    <location>
        <begin position="217"/>
        <end position="238"/>
    </location>
</feature>
<evidence type="ECO:0000313" key="10">
    <source>
        <dbReference type="EMBL" id="GAA4744725.1"/>
    </source>
</evidence>
<feature type="transmembrane region" description="Helical" evidence="8">
    <location>
        <begin position="154"/>
        <end position="171"/>
    </location>
</feature>
<dbReference type="RefSeq" id="WP_345312791.1">
    <property type="nucleotide sequence ID" value="NZ_BAABIE010000004.1"/>
</dbReference>
<dbReference type="Proteomes" id="UP001500822">
    <property type="component" value="Unassembled WGS sequence"/>
</dbReference>
<keyword evidence="3" id="KW-0813">Transport</keyword>
<dbReference type="InterPro" id="IPR000620">
    <property type="entry name" value="EamA_dom"/>
</dbReference>
<keyword evidence="11" id="KW-1185">Reference proteome</keyword>
<gene>
    <name evidence="10" type="primary">rarD</name>
    <name evidence="10" type="ORF">GCM10023217_12120</name>
</gene>
<proteinExistence type="inferred from homology"/>
<sequence length="305" mass="32107">MIGKRLAAESARGVAAGFGAYSIWGLFPIYFDALRPTGPWEILANRIVWTALLCLLILGVGRDWSWLPPLLRRRTLMVGVTAAALLIGINWVVYVAAVTSGHTSDAALGYFLNPLVTVALGVVVLREQLRPLQWTAVGIGAVAGVYLAVAGGAFPFTALVLATSFALYGLVKNRVGATLPALHSLTLETLILLPIAALILVGIAVGPGLSFGTEGPVHTGLLIFSGVATAVPLLLFAASARRIPLTTVGLIQFVTPVIQLVCAVTILGEEVSAARWIGFGIVWLALLVLSLDAVRRIRPRRPAAA</sequence>
<protein>
    <submittedName>
        <fullName evidence="10">EamA family transporter RarD</fullName>
    </submittedName>
</protein>
<feature type="transmembrane region" description="Helical" evidence="8">
    <location>
        <begin position="107"/>
        <end position="125"/>
    </location>
</feature>
<dbReference type="EMBL" id="BAABIE010000004">
    <property type="protein sequence ID" value="GAA4744725.1"/>
    <property type="molecule type" value="Genomic_DNA"/>
</dbReference>
<feature type="transmembrane region" description="Helical" evidence="8">
    <location>
        <begin position="273"/>
        <end position="291"/>
    </location>
</feature>
<evidence type="ECO:0000256" key="4">
    <source>
        <dbReference type="ARBA" id="ARBA00022475"/>
    </source>
</evidence>
<comment type="caution">
    <text evidence="10">The sequence shown here is derived from an EMBL/GenBank/DDBJ whole genome shotgun (WGS) entry which is preliminary data.</text>
</comment>
<name>A0ABP8Z393_9ACTN</name>
<accession>A0ABP8Z393</accession>
<dbReference type="SUPFAM" id="SSF103481">
    <property type="entry name" value="Multidrug resistance efflux transporter EmrE"/>
    <property type="match status" value="2"/>
</dbReference>
<dbReference type="PANTHER" id="PTHR22911">
    <property type="entry name" value="ACYL-MALONYL CONDENSING ENZYME-RELATED"/>
    <property type="match status" value="1"/>
</dbReference>
<feature type="transmembrane region" description="Helical" evidence="8">
    <location>
        <begin position="76"/>
        <end position="95"/>
    </location>
</feature>
<dbReference type="InterPro" id="IPR037185">
    <property type="entry name" value="EmrE-like"/>
</dbReference>
<feature type="transmembrane region" description="Helical" evidence="8">
    <location>
        <begin position="132"/>
        <end position="148"/>
    </location>
</feature>
<keyword evidence="6 8" id="KW-1133">Transmembrane helix</keyword>
<keyword evidence="7 8" id="KW-0472">Membrane</keyword>
<reference evidence="11" key="1">
    <citation type="journal article" date="2019" name="Int. J. Syst. Evol. Microbiol.">
        <title>The Global Catalogue of Microorganisms (GCM) 10K type strain sequencing project: providing services to taxonomists for standard genome sequencing and annotation.</title>
        <authorList>
            <consortium name="The Broad Institute Genomics Platform"/>
            <consortium name="The Broad Institute Genome Sequencing Center for Infectious Disease"/>
            <person name="Wu L."/>
            <person name="Ma J."/>
        </authorList>
    </citation>
    <scope>NUCLEOTIDE SEQUENCE [LARGE SCALE GENOMIC DNA]</scope>
    <source>
        <strain evidence="11">JCM 18077</strain>
    </source>
</reference>
<comment type="similarity">
    <text evidence="2">Belongs to the EamA transporter family.</text>
</comment>
<feature type="domain" description="EamA" evidence="9">
    <location>
        <begin position="12"/>
        <end position="148"/>
    </location>
</feature>
<dbReference type="NCBIfam" id="TIGR00688">
    <property type="entry name" value="rarD"/>
    <property type="match status" value="1"/>
</dbReference>
<evidence type="ECO:0000256" key="8">
    <source>
        <dbReference type="SAM" id="Phobius"/>
    </source>
</evidence>
<evidence type="ECO:0000259" key="9">
    <source>
        <dbReference type="Pfam" id="PF00892"/>
    </source>
</evidence>
<feature type="transmembrane region" description="Helical" evidence="8">
    <location>
        <begin position="43"/>
        <end position="64"/>
    </location>
</feature>
<keyword evidence="4" id="KW-1003">Cell membrane</keyword>
<evidence type="ECO:0000256" key="1">
    <source>
        <dbReference type="ARBA" id="ARBA00004651"/>
    </source>
</evidence>
<evidence type="ECO:0000256" key="3">
    <source>
        <dbReference type="ARBA" id="ARBA00022448"/>
    </source>
</evidence>
<evidence type="ECO:0000313" key="11">
    <source>
        <dbReference type="Proteomes" id="UP001500822"/>
    </source>
</evidence>